<dbReference type="AlphaFoldDB" id="A0A2R4XF03"/>
<feature type="chain" id="PRO_5015328327" evidence="1">
    <location>
        <begin position="22"/>
        <end position="125"/>
    </location>
</feature>
<proteinExistence type="predicted"/>
<evidence type="ECO:0000256" key="1">
    <source>
        <dbReference type="SAM" id="SignalP"/>
    </source>
</evidence>
<feature type="signal peptide" evidence="1">
    <location>
        <begin position="1"/>
        <end position="21"/>
    </location>
</feature>
<protein>
    <submittedName>
        <fullName evidence="2">Uncharacterized protein</fullName>
    </submittedName>
</protein>
<name>A0A2R4XF03_9BURK</name>
<keyword evidence="3" id="KW-1185">Reference proteome</keyword>
<dbReference type="RefSeq" id="WP_108619833.1">
    <property type="nucleotide sequence ID" value="NZ_CP028901.1"/>
</dbReference>
<reference evidence="2 3" key="1">
    <citation type="submission" date="2018-04" db="EMBL/GenBank/DDBJ databases">
        <title>Bordetella sp. HZ20 isolated from seawater.</title>
        <authorList>
            <person name="Sun C."/>
        </authorList>
    </citation>
    <scope>NUCLEOTIDE SEQUENCE [LARGE SCALE GENOMIC DNA]</scope>
    <source>
        <strain evidence="2 3">HZ20</strain>
    </source>
</reference>
<dbReference type="EMBL" id="CP028901">
    <property type="protein sequence ID" value="AWB32392.1"/>
    <property type="molecule type" value="Genomic_DNA"/>
</dbReference>
<gene>
    <name evidence="2" type="ORF">DBV39_00215</name>
</gene>
<sequence>MVSIKAGVIALALTAATAAGAAWTAQGWRYEARIADIRREQSDLQSDLAKQAIDSLQSDITRIATAASQAAEVAPTLTRQVGQLSRALKDATPLPAGCSPDLVRLRNLTDAVRATNTAATGSQSR</sequence>
<keyword evidence="1" id="KW-0732">Signal</keyword>
<evidence type="ECO:0000313" key="3">
    <source>
        <dbReference type="Proteomes" id="UP000244571"/>
    </source>
</evidence>
<dbReference type="Proteomes" id="UP000244571">
    <property type="component" value="Chromosome"/>
</dbReference>
<organism evidence="2 3">
    <name type="scientific">Orrella marina</name>
    <dbReference type="NCBI Taxonomy" id="2163011"/>
    <lineage>
        <taxon>Bacteria</taxon>
        <taxon>Pseudomonadati</taxon>
        <taxon>Pseudomonadota</taxon>
        <taxon>Betaproteobacteria</taxon>
        <taxon>Burkholderiales</taxon>
        <taxon>Alcaligenaceae</taxon>
        <taxon>Orrella</taxon>
    </lineage>
</organism>
<dbReference type="KEGG" id="boz:DBV39_00215"/>
<dbReference type="OrthoDB" id="8966773at2"/>
<evidence type="ECO:0000313" key="2">
    <source>
        <dbReference type="EMBL" id="AWB32392.1"/>
    </source>
</evidence>
<accession>A0A2R4XF03</accession>